<dbReference type="RefSeq" id="WP_097279745.1">
    <property type="nucleotide sequence ID" value="NZ_OCNJ01000005.1"/>
</dbReference>
<evidence type="ECO:0000313" key="2">
    <source>
        <dbReference type="Proteomes" id="UP000219621"/>
    </source>
</evidence>
<dbReference type="OrthoDB" id="7333176at2"/>
<proteinExistence type="predicted"/>
<protein>
    <submittedName>
        <fullName evidence="1">Uncharacterized protein</fullName>
    </submittedName>
</protein>
<sequence>MASVLGITLFREKTTVHKFSFDTASEGGQAAMSIRSNRIAMVLKSADVNETVVVRGQNIPCTLRAAAMVYEVFSRNPFAFRNEAGTEWTAKWDQRMSSYERQFVPETWVSIHHNGQTLFSTNTSKQIDAIEALAQGGDVNEQIVRRVSQTLFGRDEEFVVQHDSQTAVVFTPFSSYHRAAILERRGGRTGSFAASVHHPPKPKKPVRYDTFIHFCADLIEAVNVRMFLERIKAMIEENRISGPPVTPAQVQGAMNRRKELVAFVNAFERANKVSYRPERPELF</sequence>
<organism evidence="1 2">
    <name type="scientific">Caenispirillum bisanense</name>
    <dbReference type="NCBI Taxonomy" id="414052"/>
    <lineage>
        <taxon>Bacteria</taxon>
        <taxon>Pseudomonadati</taxon>
        <taxon>Pseudomonadota</taxon>
        <taxon>Alphaproteobacteria</taxon>
        <taxon>Rhodospirillales</taxon>
        <taxon>Novispirillaceae</taxon>
        <taxon>Caenispirillum</taxon>
    </lineage>
</organism>
<keyword evidence="2" id="KW-1185">Reference proteome</keyword>
<dbReference type="Proteomes" id="UP000219621">
    <property type="component" value="Unassembled WGS sequence"/>
</dbReference>
<dbReference type="AlphaFoldDB" id="A0A286GLV1"/>
<dbReference type="EMBL" id="OCNJ01000005">
    <property type="protein sequence ID" value="SOD96525.1"/>
    <property type="molecule type" value="Genomic_DNA"/>
</dbReference>
<reference evidence="2" key="1">
    <citation type="submission" date="2017-09" db="EMBL/GenBank/DDBJ databases">
        <authorList>
            <person name="Varghese N."/>
            <person name="Submissions S."/>
        </authorList>
    </citation>
    <scope>NUCLEOTIDE SEQUENCE [LARGE SCALE GENOMIC DNA]</scope>
    <source>
        <strain evidence="2">USBA 140</strain>
    </source>
</reference>
<gene>
    <name evidence="1" type="ORF">SAMN05421508_105384</name>
</gene>
<evidence type="ECO:0000313" key="1">
    <source>
        <dbReference type="EMBL" id="SOD96525.1"/>
    </source>
</evidence>
<name>A0A286GLV1_9PROT</name>
<accession>A0A286GLV1</accession>